<dbReference type="InterPro" id="IPR051540">
    <property type="entry name" value="S-2-haloacid_dehalogenase"/>
</dbReference>
<reference evidence="4" key="1">
    <citation type="submission" date="2018-01" db="EMBL/GenBank/DDBJ databases">
        <authorList>
            <person name="Li J."/>
        </authorList>
    </citation>
    <scope>NUCLEOTIDE SEQUENCE [LARGE SCALE GENOMIC DNA]</scope>
    <source>
        <strain evidence="4">592</strain>
    </source>
</reference>
<dbReference type="InterPro" id="IPR036412">
    <property type="entry name" value="HAD-like_sf"/>
</dbReference>
<dbReference type="SFLD" id="SFLDG01129">
    <property type="entry name" value="C1.5:_HAD__Beta-PGM__Phosphata"/>
    <property type="match status" value="1"/>
</dbReference>
<dbReference type="EMBL" id="CP026952">
    <property type="protein sequence ID" value="AWB91116.1"/>
    <property type="molecule type" value="Genomic_DNA"/>
</dbReference>
<gene>
    <name evidence="3" type="ORF">C3E78_02140</name>
</gene>
<evidence type="ECO:0000256" key="2">
    <source>
        <dbReference type="ARBA" id="ARBA00022801"/>
    </source>
</evidence>
<dbReference type="PRINTS" id="PR00413">
    <property type="entry name" value="HADHALOGNASE"/>
</dbReference>
<dbReference type="InterPro" id="IPR023198">
    <property type="entry name" value="PGP-like_dom2"/>
</dbReference>
<evidence type="ECO:0000313" key="4">
    <source>
        <dbReference type="Proteomes" id="UP000244384"/>
    </source>
</evidence>
<proteinExistence type="inferred from homology"/>
<evidence type="ECO:0000256" key="1">
    <source>
        <dbReference type="ARBA" id="ARBA00008106"/>
    </source>
</evidence>
<dbReference type="GO" id="GO:0019120">
    <property type="term" value="F:hydrolase activity, acting on acid halide bonds, in C-halide compounds"/>
    <property type="evidence" value="ECO:0007669"/>
    <property type="project" value="InterPro"/>
</dbReference>
<name>A0A2S0WIE5_9ACTN</name>
<dbReference type="Pfam" id="PF00702">
    <property type="entry name" value="Hydrolase"/>
    <property type="match status" value="1"/>
</dbReference>
<dbReference type="NCBIfam" id="TIGR01493">
    <property type="entry name" value="HAD-SF-IA-v2"/>
    <property type="match status" value="1"/>
</dbReference>
<dbReference type="KEGG" id="aez:C3E78_02140"/>
<dbReference type="InterPro" id="IPR006439">
    <property type="entry name" value="HAD-SF_hydro_IA"/>
</dbReference>
<dbReference type="Gene3D" id="1.10.150.240">
    <property type="entry name" value="Putative phosphatase, domain 2"/>
    <property type="match status" value="1"/>
</dbReference>
<keyword evidence="4" id="KW-1185">Reference proteome</keyword>
<dbReference type="InterPro" id="IPR023214">
    <property type="entry name" value="HAD_sf"/>
</dbReference>
<dbReference type="AlphaFoldDB" id="A0A2S0WIE5"/>
<dbReference type="NCBIfam" id="TIGR01428">
    <property type="entry name" value="HAD_type_II"/>
    <property type="match status" value="1"/>
</dbReference>
<accession>A0A5F2ERF2</accession>
<dbReference type="SFLD" id="SFLDS00003">
    <property type="entry name" value="Haloacid_Dehalogenase"/>
    <property type="match status" value="1"/>
</dbReference>
<keyword evidence="2" id="KW-0378">Hydrolase</keyword>
<dbReference type="Gene3D" id="3.40.50.1000">
    <property type="entry name" value="HAD superfamily/HAD-like"/>
    <property type="match status" value="1"/>
</dbReference>
<sequence length="239" mass="24688">MLGGVGTTNRPRTLIFDVLGTLLDEDAGLLAAATELAGPEHAAAFASSWQQAHAAALTNVRDGARPYVSYEALHAEAVGAAAAETGLPVTTAQGQAASRFGHHLEPFDDVVAGLDELARDHRLVGLTNAGTAQAFAMSGHAGLRWTTLVSSETVGAFKPDPRMYAHARTSLALDPGSCLFVAAHPWDLDAAAAHGFRTAYVDRSASTSTEMDAYGRRFDHAVAGVGGLAAALAADLPTT</sequence>
<accession>A0A2S0WIE5</accession>
<comment type="similarity">
    <text evidence="1">Belongs to the HAD-like hydrolase superfamily. S-2-haloalkanoic acid dehalogenase family.</text>
</comment>
<organism evidence="3 4">
    <name type="scientific">Aeromicrobium chenweiae</name>
    <dbReference type="NCBI Taxonomy" id="2079793"/>
    <lineage>
        <taxon>Bacteria</taxon>
        <taxon>Bacillati</taxon>
        <taxon>Actinomycetota</taxon>
        <taxon>Actinomycetes</taxon>
        <taxon>Propionibacteriales</taxon>
        <taxon>Nocardioidaceae</taxon>
        <taxon>Aeromicrobium</taxon>
    </lineage>
</organism>
<protein>
    <submittedName>
        <fullName evidence="3">Haloacid dehalogenase type II</fullName>
    </submittedName>
</protein>
<dbReference type="PANTHER" id="PTHR43316">
    <property type="entry name" value="HYDROLASE, HALOACID DELAHOGENASE-RELATED"/>
    <property type="match status" value="1"/>
</dbReference>
<dbReference type="InterPro" id="IPR006328">
    <property type="entry name" value="2-HAD"/>
</dbReference>
<dbReference type="SUPFAM" id="SSF56784">
    <property type="entry name" value="HAD-like"/>
    <property type="match status" value="1"/>
</dbReference>
<evidence type="ECO:0000313" key="3">
    <source>
        <dbReference type="EMBL" id="AWB91116.1"/>
    </source>
</evidence>
<dbReference type="Proteomes" id="UP000244384">
    <property type="component" value="Chromosome"/>
</dbReference>
<dbReference type="PANTHER" id="PTHR43316:SF3">
    <property type="entry name" value="HALOACID DEHALOGENASE, TYPE II (AFU_ORTHOLOGUE AFUA_2G07750)-RELATED"/>
    <property type="match status" value="1"/>
</dbReference>